<dbReference type="SUPFAM" id="SSF53098">
    <property type="entry name" value="Ribonuclease H-like"/>
    <property type="match status" value="1"/>
</dbReference>
<keyword evidence="3" id="KW-1185">Reference proteome</keyword>
<dbReference type="InterPro" id="IPR036397">
    <property type="entry name" value="RNaseH_sf"/>
</dbReference>
<accession>A0A371H4F2</accession>
<dbReference type="InterPro" id="IPR012337">
    <property type="entry name" value="RNaseH-like_sf"/>
</dbReference>
<evidence type="ECO:0000313" key="3">
    <source>
        <dbReference type="Proteomes" id="UP000257109"/>
    </source>
</evidence>
<comment type="caution">
    <text evidence="2">The sequence shown here is derived from an EMBL/GenBank/DDBJ whole genome shotgun (WGS) entry which is preliminary data.</text>
</comment>
<name>A0A371H4F2_MUCPR</name>
<dbReference type="Proteomes" id="UP000257109">
    <property type="component" value="Unassembled WGS sequence"/>
</dbReference>
<sequence>MTQYLNSHGIMHHTSYVGTPPQNGVVEHKNRDLLKRKNLRLNDTNACSKSSAIYHNRGRDDVDEKFGVRV</sequence>
<evidence type="ECO:0000256" key="1">
    <source>
        <dbReference type="SAM" id="MobiDB-lite"/>
    </source>
</evidence>
<proteinExistence type="predicted"/>
<gene>
    <name evidence="2" type="ORF">CR513_19553</name>
</gene>
<organism evidence="2 3">
    <name type="scientific">Mucuna pruriens</name>
    <name type="common">Velvet bean</name>
    <name type="synonym">Dolichos pruriens</name>
    <dbReference type="NCBI Taxonomy" id="157652"/>
    <lineage>
        <taxon>Eukaryota</taxon>
        <taxon>Viridiplantae</taxon>
        <taxon>Streptophyta</taxon>
        <taxon>Embryophyta</taxon>
        <taxon>Tracheophyta</taxon>
        <taxon>Spermatophyta</taxon>
        <taxon>Magnoliopsida</taxon>
        <taxon>eudicotyledons</taxon>
        <taxon>Gunneridae</taxon>
        <taxon>Pentapetalae</taxon>
        <taxon>rosids</taxon>
        <taxon>fabids</taxon>
        <taxon>Fabales</taxon>
        <taxon>Fabaceae</taxon>
        <taxon>Papilionoideae</taxon>
        <taxon>50 kb inversion clade</taxon>
        <taxon>NPAAA clade</taxon>
        <taxon>indigoferoid/millettioid clade</taxon>
        <taxon>Phaseoleae</taxon>
        <taxon>Mucuna</taxon>
    </lineage>
</organism>
<dbReference type="AlphaFoldDB" id="A0A371H4F2"/>
<feature type="non-terminal residue" evidence="2">
    <location>
        <position position="1"/>
    </location>
</feature>
<dbReference type="GO" id="GO:0003676">
    <property type="term" value="F:nucleic acid binding"/>
    <property type="evidence" value="ECO:0007669"/>
    <property type="project" value="InterPro"/>
</dbReference>
<feature type="region of interest" description="Disordered" evidence="1">
    <location>
        <begin position="1"/>
        <end position="25"/>
    </location>
</feature>
<reference evidence="2" key="1">
    <citation type="submission" date="2018-05" db="EMBL/GenBank/DDBJ databases">
        <title>Draft genome of Mucuna pruriens seed.</title>
        <authorList>
            <person name="Nnadi N.E."/>
            <person name="Vos R."/>
            <person name="Hasami M.H."/>
            <person name="Devisetty U.K."/>
            <person name="Aguiy J.C."/>
        </authorList>
    </citation>
    <scope>NUCLEOTIDE SEQUENCE [LARGE SCALE GENOMIC DNA]</scope>
    <source>
        <strain evidence="2">JCA_2017</strain>
    </source>
</reference>
<evidence type="ECO:0008006" key="4">
    <source>
        <dbReference type="Google" id="ProtNLM"/>
    </source>
</evidence>
<dbReference type="EMBL" id="QJKJ01003594">
    <property type="protein sequence ID" value="RDX97657.1"/>
    <property type="molecule type" value="Genomic_DNA"/>
</dbReference>
<protein>
    <recommendedName>
        <fullName evidence="4">Integrase catalytic domain-containing protein</fullName>
    </recommendedName>
</protein>
<dbReference type="Gene3D" id="3.30.420.10">
    <property type="entry name" value="Ribonuclease H-like superfamily/Ribonuclease H"/>
    <property type="match status" value="1"/>
</dbReference>
<evidence type="ECO:0000313" key="2">
    <source>
        <dbReference type="EMBL" id="RDX97657.1"/>
    </source>
</evidence>